<dbReference type="AlphaFoldDB" id="A0A926ITI0"/>
<dbReference type="InterPro" id="IPR013022">
    <property type="entry name" value="Xyl_isomerase-like_TIM-brl"/>
</dbReference>
<evidence type="ECO:0000259" key="1">
    <source>
        <dbReference type="Pfam" id="PF01261"/>
    </source>
</evidence>
<dbReference type="InterPro" id="IPR036237">
    <property type="entry name" value="Xyl_isomerase-like_sf"/>
</dbReference>
<evidence type="ECO:0000313" key="3">
    <source>
        <dbReference type="Proteomes" id="UP000647416"/>
    </source>
</evidence>
<dbReference type="GO" id="GO:0016853">
    <property type="term" value="F:isomerase activity"/>
    <property type="evidence" value="ECO:0007669"/>
    <property type="project" value="UniProtKB-KW"/>
</dbReference>
<dbReference type="InterPro" id="IPR050312">
    <property type="entry name" value="IolE/XylAMocC-like"/>
</dbReference>
<keyword evidence="2" id="KW-0413">Isomerase</keyword>
<dbReference type="Proteomes" id="UP000647416">
    <property type="component" value="Unassembled WGS sequence"/>
</dbReference>
<dbReference type="Gene3D" id="3.20.20.150">
    <property type="entry name" value="Divalent-metal-dependent TIM barrel enzymes"/>
    <property type="match status" value="1"/>
</dbReference>
<dbReference type="Pfam" id="PF01261">
    <property type="entry name" value="AP_endonuc_2"/>
    <property type="match status" value="1"/>
</dbReference>
<feature type="domain" description="Xylose isomerase-like TIM barrel" evidence="1">
    <location>
        <begin position="28"/>
        <end position="245"/>
    </location>
</feature>
<dbReference type="PANTHER" id="PTHR12110:SF53">
    <property type="entry name" value="BLR5974 PROTEIN"/>
    <property type="match status" value="1"/>
</dbReference>
<reference evidence="2" key="1">
    <citation type="submission" date="2020-08" db="EMBL/GenBank/DDBJ databases">
        <title>Genome public.</title>
        <authorList>
            <person name="Liu C."/>
            <person name="Sun Q."/>
        </authorList>
    </citation>
    <scope>NUCLEOTIDE SEQUENCE</scope>
    <source>
        <strain evidence="2">NSJ-50</strain>
    </source>
</reference>
<organism evidence="2 3">
    <name type="scientific">Qingrenia yutianensis</name>
    <dbReference type="NCBI Taxonomy" id="2763676"/>
    <lineage>
        <taxon>Bacteria</taxon>
        <taxon>Bacillati</taxon>
        <taxon>Bacillota</taxon>
        <taxon>Clostridia</taxon>
        <taxon>Eubacteriales</taxon>
        <taxon>Oscillospiraceae</taxon>
        <taxon>Qingrenia</taxon>
    </lineage>
</organism>
<dbReference type="EMBL" id="JACRTE010000015">
    <property type="protein sequence ID" value="MBC8597136.1"/>
    <property type="molecule type" value="Genomic_DNA"/>
</dbReference>
<accession>A0A926ITI0</accession>
<protein>
    <submittedName>
        <fullName evidence="2">Sugar phosphate isomerase/epimerase</fullName>
    </submittedName>
</protein>
<dbReference type="SUPFAM" id="SSF51658">
    <property type="entry name" value="Xylose isomerase-like"/>
    <property type="match status" value="1"/>
</dbReference>
<dbReference type="RefSeq" id="WP_262432458.1">
    <property type="nucleotide sequence ID" value="NZ_JACRTE010000015.1"/>
</dbReference>
<proteinExistence type="predicted"/>
<gene>
    <name evidence="2" type="ORF">H8706_09685</name>
</gene>
<name>A0A926ITI0_9FIRM</name>
<comment type="caution">
    <text evidence="2">The sequence shown here is derived from an EMBL/GenBank/DDBJ whole genome shotgun (WGS) entry which is preliminary data.</text>
</comment>
<dbReference type="PANTHER" id="PTHR12110">
    <property type="entry name" value="HYDROXYPYRUVATE ISOMERASE"/>
    <property type="match status" value="1"/>
</dbReference>
<evidence type="ECO:0000313" key="2">
    <source>
        <dbReference type="EMBL" id="MBC8597136.1"/>
    </source>
</evidence>
<sequence>MRETAVSATSLGKRGVPFELSDEIFMLCANSDISAIEVNLPFGYDFFGIDFEYLNALSKKYNVRLWSYHLPFSDYFDPSALDKTEGDKALEDFKRLIKNASKSDIKCVVVHPSAEITIAENRGVRMENAIVRLSRLADYADLFGIEVAVETLPRMCLGNCTAEIEELISLNSKLKVCFDVNHIELGTQKEFAEKLGSRIVTLHISDYVVTDDHLLPFEGKIDWKGLITVLNKINYNGPFLYEASIYTKENVMRDVRLYHKLHKKIEDLAD</sequence>
<keyword evidence="3" id="KW-1185">Reference proteome</keyword>